<feature type="region of interest" description="Disordered" evidence="6">
    <location>
        <begin position="1203"/>
        <end position="1386"/>
    </location>
</feature>
<feature type="compositionally biased region" description="Low complexity" evidence="6">
    <location>
        <begin position="999"/>
        <end position="1013"/>
    </location>
</feature>
<feature type="compositionally biased region" description="Basic and acidic residues" evidence="6">
    <location>
        <begin position="1647"/>
        <end position="1656"/>
    </location>
</feature>
<dbReference type="KEGG" id="hai:109379999"/>
<feature type="region of interest" description="Disordered" evidence="6">
    <location>
        <begin position="1647"/>
        <end position="1671"/>
    </location>
</feature>
<dbReference type="OrthoDB" id="6077919at2759"/>
<evidence type="ECO:0000259" key="7">
    <source>
        <dbReference type="PROSITE" id="PS50157"/>
    </source>
</evidence>
<feature type="compositionally biased region" description="Polar residues" evidence="6">
    <location>
        <begin position="1368"/>
        <end position="1379"/>
    </location>
</feature>
<feature type="compositionally biased region" description="Low complexity" evidence="6">
    <location>
        <begin position="895"/>
        <end position="907"/>
    </location>
</feature>
<evidence type="ECO:0000313" key="10">
    <source>
        <dbReference type="RefSeq" id="XP_019492664.1"/>
    </source>
</evidence>
<dbReference type="PROSITE" id="PS00028">
    <property type="entry name" value="ZINC_FINGER_C2H2_1"/>
    <property type="match status" value="2"/>
</dbReference>
<evidence type="ECO:0000256" key="4">
    <source>
        <dbReference type="ARBA" id="ARBA00022833"/>
    </source>
</evidence>
<feature type="compositionally biased region" description="Basic and acidic residues" evidence="6">
    <location>
        <begin position="1109"/>
        <end position="1122"/>
    </location>
</feature>
<feature type="domain" description="C2H2-type" evidence="7">
    <location>
        <begin position="171"/>
        <end position="200"/>
    </location>
</feature>
<feature type="compositionally biased region" description="Polar residues" evidence="6">
    <location>
        <begin position="194"/>
        <end position="206"/>
    </location>
</feature>
<dbReference type="PANTHER" id="PTHR47166">
    <property type="entry name" value="ZINC FINGER PROTEIN 831"/>
    <property type="match status" value="1"/>
</dbReference>
<dbReference type="InterPro" id="IPR036236">
    <property type="entry name" value="Znf_C2H2_sf"/>
</dbReference>
<dbReference type="Gene3D" id="3.30.160.60">
    <property type="entry name" value="Classic Zinc Finger"/>
    <property type="match status" value="2"/>
</dbReference>
<evidence type="ECO:0000256" key="1">
    <source>
        <dbReference type="ARBA" id="ARBA00022723"/>
    </source>
</evidence>
<protein>
    <submittedName>
        <fullName evidence="9 10">Zinc finger protein 831</fullName>
    </submittedName>
</protein>
<dbReference type="CTD" id="128611"/>
<evidence type="ECO:0000256" key="6">
    <source>
        <dbReference type="SAM" id="MobiDB-lite"/>
    </source>
</evidence>
<feature type="region of interest" description="Disordered" evidence="6">
    <location>
        <begin position="1"/>
        <end position="32"/>
    </location>
</feature>
<keyword evidence="3 5" id="KW-0863">Zinc-finger</keyword>
<feature type="region of interest" description="Disordered" evidence="6">
    <location>
        <begin position="769"/>
        <end position="915"/>
    </location>
</feature>
<feature type="compositionally biased region" description="Basic and acidic residues" evidence="6">
    <location>
        <begin position="820"/>
        <end position="837"/>
    </location>
</feature>
<feature type="compositionally biased region" description="Low complexity" evidence="6">
    <location>
        <begin position="323"/>
        <end position="334"/>
    </location>
</feature>
<accession>A0A8B7QXZ2</accession>
<dbReference type="GO" id="GO:0008270">
    <property type="term" value="F:zinc ion binding"/>
    <property type="evidence" value="ECO:0007669"/>
    <property type="project" value="UniProtKB-KW"/>
</dbReference>
<evidence type="ECO:0000256" key="2">
    <source>
        <dbReference type="ARBA" id="ARBA00022737"/>
    </source>
</evidence>
<name>A0A8B7QXZ2_HIPAR</name>
<dbReference type="RefSeq" id="XP_019492664.1">
    <property type="nucleotide sequence ID" value="XM_019637119.1"/>
</dbReference>
<evidence type="ECO:0000313" key="8">
    <source>
        <dbReference type="Proteomes" id="UP000694851"/>
    </source>
</evidence>
<dbReference type="RefSeq" id="XP_019492663.1">
    <property type="nucleotide sequence ID" value="XM_019637118.1"/>
</dbReference>
<dbReference type="PANTHER" id="PTHR47166:SF1">
    <property type="entry name" value="ZINC FINGER PROTEIN 831"/>
    <property type="match status" value="1"/>
</dbReference>
<dbReference type="FunFam" id="3.30.160.60:FF:000710">
    <property type="entry name" value="Zinc finger protein 768"/>
    <property type="match status" value="1"/>
</dbReference>
<feature type="domain" description="C2H2-type" evidence="7">
    <location>
        <begin position="143"/>
        <end position="170"/>
    </location>
</feature>
<keyword evidence="1" id="KW-0479">Metal-binding</keyword>
<keyword evidence="4" id="KW-0862">Zinc</keyword>
<feature type="region of interest" description="Disordered" evidence="6">
    <location>
        <begin position="965"/>
        <end position="1135"/>
    </location>
</feature>
<dbReference type="Proteomes" id="UP000694851">
    <property type="component" value="Unplaced"/>
</dbReference>
<dbReference type="SMART" id="SM00355">
    <property type="entry name" value="ZnF_C2H2"/>
    <property type="match status" value="2"/>
</dbReference>
<feature type="region of interest" description="Disordered" evidence="6">
    <location>
        <begin position="1502"/>
        <end position="1590"/>
    </location>
</feature>
<feature type="region of interest" description="Disordered" evidence="6">
    <location>
        <begin position="283"/>
        <end position="402"/>
    </location>
</feature>
<dbReference type="GeneID" id="109379999"/>
<feature type="compositionally biased region" description="Basic and acidic residues" evidence="6">
    <location>
        <begin position="1027"/>
        <end position="1043"/>
    </location>
</feature>
<feature type="compositionally biased region" description="Basic residues" evidence="6">
    <location>
        <begin position="1262"/>
        <end position="1279"/>
    </location>
</feature>
<keyword evidence="2" id="KW-0677">Repeat</keyword>
<keyword evidence="8" id="KW-1185">Reference proteome</keyword>
<proteinExistence type="predicted"/>
<evidence type="ECO:0000313" key="9">
    <source>
        <dbReference type="RefSeq" id="XP_019492663.1"/>
    </source>
</evidence>
<organism evidence="8 9">
    <name type="scientific">Hipposideros armiger</name>
    <name type="common">Great Himalayan leaf-nosed bat</name>
    <dbReference type="NCBI Taxonomy" id="186990"/>
    <lineage>
        <taxon>Eukaryota</taxon>
        <taxon>Metazoa</taxon>
        <taxon>Chordata</taxon>
        <taxon>Craniata</taxon>
        <taxon>Vertebrata</taxon>
        <taxon>Euteleostomi</taxon>
        <taxon>Mammalia</taxon>
        <taxon>Eutheria</taxon>
        <taxon>Laurasiatheria</taxon>
        <taxon>Chiroptera</taxon>
        <taxon>Yinpterochiroptera</taxon>
        <taxon>Rhinolophoidea</taxon>
        <taxon>Hipposideridae</taxon>
        <taxon>Hipposideros</taxon>
    </lineage>
</organism>
<sequence length="1671" mass="175508">MEVPELTCLASPARDQPAPAPGPSGTPGGQALPRLTLGPVILPPEQGLAPAVFLKALPIPLYHTVPPGGLQPRAPLVTGSVDGGGVPFILSPVLQPEGPGPSRVGKPAAPLLTVNIVGALPVLSPGLAAPLGSPGKVRSSGKHLCPHCGRDCLKPSVLEKHIRSHTGERPFPCASCGIAFKTQSNLYKHRRTQTHLNNSRLPSESDGTGGSLPEEGDKAGKTSRGAGKGDSWSQSGSDGARSEKPLSPGRQGTGHCPEPPAHVCPLAKNLDLRLETVPCPGSAFADREAPLDSTWTASPGLPQAGPQPRRKLPEQKSPPAGRSCSLQQQQTTSSEKPWDAKALEGRLRKCESTDSGYLSRSDSVEQPLAPCSPLHSLSEHSAESEGEGVPGPGGARAEPGGRGASLELEKRQLEERIARLISHNQAVVDDPQLDNVRPRKTILSKQGSIDLPMPYTYKDSFHFEIRALEPGRRRRGALCSTRSTCTPPDKARPLFFHSVPTQLSTTVECIPVTRSNSLPFVEDTRMWQEPSGPQDTCPRRQKALSPRPIPARLVDVPSCHPRALVRQAAVEDLLCPPIGDAAAPAEDLEGNRAAVGGGAACKGRAASRKCSQRKLKMFPQEKWQVYGKETFKRIYQKMKAGHRGGKKAREARVGSGTELDCPLQEEADGCQGRAPLQDGRTLVCGDTSVGAKPGPWRSPPAMETLVTEPPNQGETVARAGGSDQPRVNRAVSPPTINCREPLFLGSESPLLPPNGRLELGCQLSPVPGPLKGKDLEAPRPVLPDPKLDGGGACGGGGMKDTCQRVQTVLRRPSGSSGEPQPKEDKLPSERKKLRVEELSCQEQLGPLGEGGEPPGGPEQAASPLSWNQDSDAGDKPGGLHGSADGMATARDRPAEGSGASSAASSVSLRPVGPRDKELTLCPTAVVPGCHAQLATPPRAPSVLAATSDTAFPPKYLLKLPQGETHLLRPGAQGPGQGQDPLCGSGQPEKLASFVGSGLGTLLPPGPASGLAPGRADSYGEDPSWSKLWDRRKGVQGDEKRDLDTSTPAAGVSLGSATGALRETASFLRTLTGDSRRRETHDSGSPCMGGAGARARPSGGVPSPWTPSREMGKPPENAPRERPSGPPPPALSTCCSLSALTPPGWPELAWCTRSETPGSCGARGPFPSLRAKPRLTWCCLNRSLPLPMEQKEATSVYLALHFPGGSSPDEGPDTRPVSKAMSGGRTRTSPSEGRQAHMSKLSCPTALGTTSQDRGSEPEWKKGPPRRRGKTPHGSSKQRKLSVNSRRYRGTFLQSRVQLKAGRLRKPLRVLRKDGHPPSLEGLDPHRTLGQSSSEMAGRNLHGEPPCATSDSPLGCGSKEEEAEESRPTSRGISPSTSSRAVRETDTLTVKGLSPSADECGDCCPQNAAVGSVISLPSGSRMTVASDSLLSRGNGLDVGLLETQQPPSQEQVSADPRWCISSDAQEPSSFVSKGNSPQHDVAASAAASCTSLGARAGHTTLEIHSAEPLDHGRTAGETLTESSPDRKAIAEGIAPSLLPRKPSPGRGISGPVPLRSPGKAHLEIPVSGPGSTSSHPEEGRHKTLFPSGGQSGCGEALVPCPPVGNDSEKCHVSGLIALKDCVVPSNPGQPTEIPEAPSKTIKKRSLEGMRKQTRVELSDTSSDDEDRLVIEI</sequence>
<evidence type="ECO:0000256" key="3">
    <source>
        <dbReference type="ARBA" id="ARBA00022771"/>
    </source>
</evidence>
<dbReference type="PROSITE" id="PS50157">
    <property type="entry name" value="ZINC_FINGER_C2H2_2"/>
    <property type="match status" value="2"/>
</dbReference>
<feature type="compositionally biased region" description="Gly residues" evidence="6">
    <location>
        <begin position="788"/>
        <end position="798"/>
    </location>
</feature>
<evidence type="ECO:0000256" key="5">
    <source>
        <dbReference type="PROSITE-ProRule" id="PRU00042"/>
    </source>
</evidence>
<feature type="compositionally biased region" description="Basic and acidic residues" evidence="6">
    <location>
        <begin position="336"/>
        <end position="352"/>
    </location>
</feature>
<dbReference type="InterPro" id="IPR013087">
    <property type="entry name" value="Znf_C2H2_type"/>
</dbReference>
<gene>
    <name evidence="9 10" type="primary">ZNF831</name>
</gene>
<dbReference type="SUPFAM" id="SSF57667">
    <property type="entry name" value="beta-beta-alpha zinc fingers"/>
    <property type="match status" value="1"/>
</dbReference>
<feature type="compositionally biased region" description="Basic and acidic residues" evidence="6">
    <location>
        <begin position="1503"/>
        <end position="1513"/>
    </location>
</feature>
<feature type="region of interest" description="Disordered" evidence="6">
    <location>
        <begin position="192"/>
        <end position="258"/>
    </location>
</feature>
<reference evidence="9 10" key="1">
    <citation type="submission" date="2025-04" db="UniProtKB">
        <authorList>
            <consortium name="RefSeq"/>
        </authorList>
    </citation>
    <scope>IDENTIFICATION</scope>
    <source>
        <tissue evidence="9 10">Muscle</tissue>
    </source>
</reference>